<evidence type="ECO:0000259" key="10">
    <source>
        <dbReference type="Pfam" id="PF02875"/>
    </source>
</evidence>
<dbReference type="GO" id="GO:0005737">
    <property type="term" value="C:cytoplasm"/>
    <property type="evidence" value="ECO:0007669"/>
    <property type="project" value="UniProtKB-SubCell"/>
</dbReference>
<dbReference type="SUPFAM" id="SSF53623">
    <property type="entry name" value="MurD-like peptide ligases, catalytic domain"/>
    <property type="match status" value="1"/>
</dbReference>
<keyword evidence="5 7" id="KW-0131">Cell cycle</keyword>
<evidence type="ECO:0000313" key="12">
    <source>
        <dbReference type="EMBL" id="MBI4923820.1"/>
    </source>
</evidence>
<feature type="domain" description="Mur ligase central" evidence="11">
    <location>
        <begin position="123"/>
        <end position="326"/>
    </location>
</feature>
<comment type="cofactor">
    <cofactor evidence="7">
        <name>Mg(2+)</name>
        <dbReference type="ChEBI" id="CHEBI:18420"/>
    </cofactor>
</comment>
<keyword evidence="2 7" id="KW-0132">Cell division</keyword>
<feature type="binding site" evidence="7">
    <location>
        <position position="200"/>
    </location>
    <ligand>
        <name>UDP-N-acetyl-alpha-D-muramoyl-L-alanyl-D-glutamate</name>
        <dbReference type="ChEBI" id="CHEBI:83900"/>
    </ligand>
</feature>
<feature type="binding site" evidence="7">
    <location>
        <begin position="167"/>
        <end position="168"/>
    </location>
    <ligand>
        <name>UDP-N-acetyl-alpha-D-muramoyl-L-alanyl-D-glutamate</name>
        <dbReference type="ChEBI" id="CHEBI:83900"/>
    </ligand>
</feature>
<evidence type="ECO:0000256" key="4">
    <source>
        <dbReference type="ARBA" id="ARBA00022984"/>
    </source>
</evidence>
<dbReference type="Proteomes" id="UP000782610">
    <property type="component" value="Unassembled WGS sequence"/>
</dbReference>
<evidence type="ECO:0000256" key="8">
    <source>
        <dbReference type="RuleBase" id="RU004135"/>
    </source>
</evidence>
<dbReference type="HAMAP" id="MF_00208">
    <property type="entry name" value="MurE"/>
    <property type="match status" value="1"/>
</dbReference>
<organism evidence="12 13">
    <name type="scientific">Devosia nanyangense</name>
    <dbReference type="NCBI Taxonomy" id="1228055"/>
    <lineage>
        <taxon>Bacteria</taxon>
        <taxon>Pseudomonadati</taxon>
        <taxon>Pseudomonadota</taxon>
        <taxon>Alphaproteobacteria</taxon>
        <taxon>Hyphomicrobiales</taxon>
        <taxon>Devosiaceae</taxon>
        <taxon>Devosia</taxon>
    </lineage>
</organism>
<evidence type="ECO:0000256" key="5">
    <source>
        <dbReference type="ARBA" id="ARBA00023306"/>
    </source>
</evidence>
<dbReference type="InterPro" id="IPR036615">
    <property type="entry name" value="Mur_ligase_C_dom_sf"/>
</dbReference>
<feature type="binding site" evidence="7">
    <location>
        <begin position="421"/>
        <end position="424"/>
    </location>
    <ligand>
        <name>meso-2,6-diaminopimelate</name>
        <dbReference type="ChEBI" id="CHEBI:57791"/>
    </ligand>
</feature>
<dbReference type="PANTHER" id="PTHR23135:SF4">
    <property type="entry name" value="UDP-N-ACETYLMURAMOYL-L-ALANYL-D-GLUTAMATE--2,6-DIAMINOPIMELATE LIGASE MURE HOMOLOG, CHLOROPLASTIC"/>
    <property type="match status" value="1"/>
</dbReference>
<evidence type="ECO:0000256" key="2">
    <source>
        <dbReference type="ARBA" id="ARBA00022618"/>
    </source>
</evidence>
<feature type="binding site" evidence="7">
    <location>
        <position position="47"/>
    </location>
    <ligand>
        <name>UDP-N-acetyl-alpha-D-muramoyl-L-alanyl-D-glutamate</name>
        <dbReference type="ChEBI" id="CHEBI:83900"/>
    </ligand>
</feature>
<comment type="caution">
    <text evidence="12">The sequence shown here is derived from an EMBL/GenBank/DDBJ whole genome shotgun (WGS) entry which is preliminary data.</text>
</comment>
<dbReference type="AlphaFoldDB" id="A0A933L677"/>
<dbReference type="GO" id="GO:0005524">
    <property type="term" value="F:ATP binding"/>
    <property type="evidence" value="ECO:0007669"/>
    <property type="project" value="UniProtKB-UniRule"/>
</dbReference>
<dbReference type="GO" id="GO:0009252">
    <property type="term" value="P:peptidoglycan biosynthetic process"/>
    <property type="evidence" value="ECO:0007669"/>
    <property type="project" value="UniProtKB-UniRule"/>
</dbReference>
<dbReference type="GO" id="GO:0000287">
    <property type="term" value="F:magnesium ion binding"/>
    <property type="evidence" value="ECO:0007669"/>
    <property type="project" value="UniProtKB-UniRule"/>
</dbReference>
<keyword evidence="6 7" id="KW-0961">Cell wall biogenesis/degradation</keyword>
<feature type="binding site" evidence="7">
    <location>
        <position position="397"/>
    </location>
    <ligand>
        <name>meso-2,6-diaminopimelate</name>
        <dbReference type="ChEBI" id="CHEBI:57791"/>
    </ligand>
</feature>
<keyword evidence="3 7" id="KW-0133">Cell shape</keyword>
<gene>
    <name evidence="7" type="primary">murE</name>
    <name evidence="12" type="ORF">HY834_18940</name>
</gene>
<keyword evidence="7" id="KW-0067">ATP-binding</keyword>
<evidence type="ECO:0000256" key="1">
    <source>
        <dbReference type="ARBA" id="ARBA00005898"/>
    </source>
</evidence>
<evidence type="ECO:0000256" key="6">
    <source>
        <dbReference type="ARBA" id="ARBA00023316"/>
    </source>
</evidence>
<dbReference type="InterPro" id="IPR004101">
    <property type="entry name" value="Mur_ligase_C"/>
</dbReference>
<keyword evidence="4 7" id="KW-0573">Peptidoglycan synthesis</keyword>
<feature type="binding site" evidence="7">
    <location>
        <position position="469"/>
    </location>
    <ligand>
        <name>meso-2,6-diaminopimelate</name>
        <dbReference type="ChEBI" id="CHEBI:57791"/>
    </ligand>
</feature>
<feature type="binding site" evidence="7">
    <location>
        <position position="202"/>
    </location>
    <ligand>
        <name>UDP-N-acetyl-alpha-D-muramoyl-L-alanyl-D-glutamate</name>
        <dbReference type="ChEBI" id="CHEBI:83900"/>
    </ligand>
</feature>
<keyword evidence="7" id="KW-0547">Nucleotide-binding</keyword>
<evidence type="ECO:0000259" key="11">
    <source>
        <dbReference type="Pfam" id="PF08245"/>
    </source>
</evidence>
<comment type="PTM">
    <text evidence="7">Carboxylation is probably crucial for Mg(2+) binding and, consequently, for the gamma-phosphate positioning of ATP.</text>
</comment>
<keyword evidence="7" id="KW-0460">Magnesium</keyword>
<dbReference type="SUPFAM" id="SSF63418">
    <property type="entry name" value="MurE/MurF N-terminal domain"/>
    <property type="match status" value="1"/>
</dbReference>
<evidence type="ECO:0000259" key="9">
    <source>
        <dbReference type="Pfam" id="PF01225"/>
    </source>
</evidence>
<evidence type="ECO:0000256" key="3">
    <source>
        <dbReference type="ARBA" id="ARBA00022960"/>
    </source>
</evidence>
<feature type="binding site" evidence="7">
    <location>
        <position position="194"/>
    </location>
    <ligand>
        <name>UDP-N-acetyl-alpha-D-muramoyl-L-alanyl-D-glutamate</name>
        <dbReference type="ChEBI" id="CHEBI:83900"/>
    </ligand>
</feature>
<dbReference type="EC" id="6.3.2.13" evidence="7"/>
<feature type="domain" description="Mur ligase N-terminal catalytic" evidence="9">
    <location>
        <begin position="40"/>
        <end position="99"/>
    </location>
</feature>
<dbReference type="GO" id="GO:0008360">
    <property type="term" value="P:regulation of cell shape"/>
    <property type="evidence" value="ECO:0007669"/>
    <property type="project" value="UniProtKB-KW"/>
</dbReference>
<dbReference type="Pfam" id="PF08245">
    <property type="entry name" value="Mur_ligase_M"/>
    <property type="match status" value="1"/>
</dbReference>
<dbReference type="GO" id="GO:0051301">
    <property type="term" value="P:cell division"/>
    <property type="evidence" value="ECO:0007669"/>
    <property type="project" value="UniProtKB-KW"/>
</dbReference>
<comment type="pathway">
    <text evidence="7 8">Cell wall biogenesis; peptidoglycan biosynthesis.</text>
</comment>
<feature type="short sequence motif" description="Meso-diaminopimelate recognition motif" evidence="7">
    <location>
        <begin position="421"/>
        <end position="424"/>
    </location>
</feature>
<dbReference type="NCBIfam" id="NF001124">
    <property type="entry name" value="PRK00139.1-2"/>
    <property type="match status" value="1"/>
</dbReference>
<comment type="caution">
    <text evidence="7">Lacks conserved residue(s) required for the propagation of feature annotation.</text>
</comment>
<comment type="similarity">
    <text evidence="1 7">Belongs to the MurCDEF family. MurE subfamily.</text>
</comment>
<feature type="modified residue" description="N6-carboxylysine" evidence="7">
    <location>
        <position position="234"/>
    </location>
</feature>
<dbReference type="Pfam" id="PF01225">
    <property type="entry name" value="Mur_ligase"/>
    <property type="match status" value="1"/>
</dbReference>
<comment type="subcellular location">
    <subcellularLocation>
        <location evidence="7 8">Cytoplasm</location>
    </subcellularLocation>
</comment>
<keyword evidence="7 12" id="KW-0436">Ligase</keyword>
<dbReference type="InterPro" id="IPR036565">
    <property type="entry name" value="Mur-like_cat_sf"/>
</dbReference>
<feature type="binding site" evidence="7">
    <location>
        <position position="473"/>
    </location>
    <ligand>
        <name>meso-2,6-diaminopimelate</name>
        <dbReference type="ChEBI" id="CHEBI:57791"/>
    </ligand>
</feature>
<dbReference type="NCBIfam" id="TIGR01085">
    <property type="entry name" value="murE"/>
    <property type="match status" value="1"/>
</dbReference>
<comment type="function">
    <text evidence="7">Catalyzes the addition of meso-diaminopimelic acid to the nucleotide precursor UDP-N-acetylmuramoyl-L-alanyl-D-glutamate (UMAG) in the biosynthesis of bacterial cell-wall peptidoglycan.</text>
</comment>
<evidence type="ECO:0000313" key="13">
    <source>
        <dbReference type="Proteomes" id="UP000782610"/>
    </source>
</evidence>
<dbReference type="GO" id="GO:0071555">
    <property type="term" value="P:cell wall organization"/>
    <property type="evidence" value="ECO:0007669"/>
    <property type="project" value="UniProtKB-KW"/>
</dbReference>
<dbReference type="NCBIfam" id="NF001126">
    <property type="entry name" value="PRK00139.1-4"/>
    <property type="match status" value="1"/>
</dbReference>
<accession>A0A933L677</accession>
<dbReference type="Gene3D" id="3.90.190.20">
    <property type="entry name" value="Mur ligase, C-terminal domain"/>
    <property type="match status" value="1"/>
</dbReference>
<dbReference type="PANTHER" id="PTHR23135">
    <property type="entry name" value="MUR LIGASE FAMILY MEMBER"/>
    <property type="match status" value="1"/>
</dbReference>
<sequence length="498" mass="52400">MTSLSRSNSANAILEDIAPVSFALKELLEGAGGAVPRIDVEGVNADSRAILPGEAFFAVPGTRVHGDAFAAQAKSRGAVAMITDRAPGADPAMPVIIVSDVRRAYARAAAMQFAPQPETVVGVTGTNGKSSIVSFVRQIWAACGFSAASLGTVGIETAAGLVPGELTTPDALSLHRDLGHLRAQGIDHVAMEASSQGLDQRRVDGVRFSAVGFSNLSREHLDYHLDMAAYRDAKVRLFTDLIVDGGAAVVNVDDPEYEPFMFAALDRGVTLMTVGREGAWFENLSTVDEGYGQRVTGKLVGEEASFHLPLTGAFQASNALVALGLAMATGAPQDKALASLSHLKGARGRLELVAEHNGAAIFVDYAHKPVALESALAALRPYARSRLHVVFGAGGDRDKGKRPMMGEIAGRMADHVIVTDDNPRTENAASIRAEILAAVPAAREVGDRRAAIEAAIADLQPGDVLLIAGKGHEDYQIVGTTKHHFSDHEVVAETLKGR</sequence>
<reference evidence="12" key="1">
    <citation type="submission" date="2020-07" db="EMBL/GenBank/DDBJ databases">
        <title>Huge and variable diversity of episymbiotic CPR bacteria and DPANN archaea in groundwater ecosystems.</title>
        <authorList>
            <person name="He C.Y."/>
            <person name="Keren R."/>
            <person name="Whittaker M."/>
            <person name="Farag I.F."/>
            <person name="Doudna J."/>
            <person name="Cate J.H.D."/>
            <person name="Banfield J.F."/>
        </authorList>
    </citation>
    <scope>NUCLEOTIDE SEQUENCE</scope>
    <source>
        <strain evidence="12">NC_groundwater_1586_Pr3_B-0.1um_66_15</strain>
    </source>
</reference>
<dbReference type="Gene3D" id="3.40.1390.10">
    <property type="entry name" value="MurE/MurF, N-terminal domain"/>
    <property type="match status" value="1"/>
</dbReference>
<dbReference type="EMBL" id="JACRAF010000062">
    <property type="protein sequence ID" value="MBI4923820.1"/>
    <property type="molecule type" value="Genomic_DNA"/>
</dbReference>
<dbReference type="InterPro" id="IPR035911">
    <property type="entry name" value="MurE/MurF_N"/>
</dbReference>
<dbReference type="InterPro" id="IPR000713">
    <property type="entry name" value="Mur_ligase_N"/>
</dbReference>
<dbReference type="Pfam" id="PF02875">
    <property type="entry name" value="Mur_ligase_C"/>
    <property type="match status" value="1"/>
</dbReference>
<dbReference type="GO" id="GO:0008765">
    <property type="term" value="F:UDP-N-acetylmuramoylalanyl-D-glutamate-2,6-diaminopimelate ligase activity"/>
    <property type="evidence" value="ECO:0007669"/>
    <property type="project" value="UniProtKB-UniRule"/>
</dbReference>
<feature type="binding site" evidence="7">
    <location>
        <begin position="125"/>
        <end position="131"/>
    </location>
    <ligand>
        <name>ATP</name>
        <dbReference type="ChEBI" id="CHEBI:30616"/>
    </ligand>
</feature>
<feature type="domain" description="Mur ligase C-terminal" evidence="10">
    <location>
        <begin position="348"/>
        <end position="471"/>
    </location>
</feature>
<protein>
    <recommendedName>
        <fullName evidence="7">UDP-N-acetylmuramoyl-L-alanyl-D-glutamate--2,6-diaminopimelate ligase</fullName>
        <ecNumber evidence="7">6.3.2.13</ecNumber>
    </recommendedName>
    <alternativeName>
        <fullName evidence="7">Meso-A2pm-adding enzyme</fullName>
    </alternativeName>
    <alternativeName>
        <fullName evidence="7">Meso-diaminopimelate-adding enzyme</fullName>
    </alternativeName>
    <alternativeName>
        <fullName evidence="7">UDP-MurNAc-L-Ala-D-Glu:meso-diaminopimelate ligase</fullName>
    </alternativeName>
    <alternativeName>
        <fullName evidence="7">UDP-MurNAc-tripeptide synthetase</fullName>
    </alternativeName>
    <alternativeName>
        <fullName evidence="7">UDP-N-acetylmuramyl-tripeptide synthetase</fullName>
    </alternativeName>
</protein>
<dbReference type="Gene3D" id="3.40.1190.10">
    <property type="entry name" value="Mur-like, catalytic domain"/>
    <property type="match status" value="1"/>
</dbReference>
<name>A0A933L677_9HYPH</name>
<dbReference type="SUPFAM" id="SSF53244">
    <property type="entry name" value="MurD-like peptide ligases, peptide-binding domain"/>
    <property type="match status" value="1"/>
</dbReference>
<comment type="catalytic activity">
    <reaction evidence="7">
        <text>UDP-N-acetyl-alpha-D-muramoyl-L-alanyl-D-glutamate + meso-2,6-diaminopimelate + ATP = UDP-N-acetyl-alpha-D-muramoyl-L-alanyl-gamma-D-glutamyl-meso-2,6-diaminopimelate + ADP + phosphate + H(+)</text>
        <dbReference type="Rhea" id="RHEA:23676"/>
        <dbReference type="ChEBI" id="CHEBI:15378"/>
        <dbReference type="ChEBI" id="CHEBI:30616"/>
        <dbReference type="ChEBI" id="CHEBI:43474"/>
        <dbReference type="ChEBI" id="CHEBI:57791"/>
        <dbReference type="ChEBI" id="CHEBI:83900"/>
        <dbReference type="ChEBI" id="CHEBI:83905"/>
        <dbReference type="ChEBI" id="CHEBI:456216"/>
        <dbReference type="EC" id="6.3.2.13"/>
    </reaction>
</comment>
<dbReference type="InterPro" id="IPR013221">
    <property type="entry name" value="Mur_ligase_cen"/>
</dbReference>
<evidence type="ECO:0000256" key="7">
    <source>
        <dbReference type="HAMAP-Rule" id="MF_00208"/>
    </source>
</evidence>
<proteinExistence type="inferred from homology"/>
<dbReference type="InterPro" id="IPR005761">
    <property type="entry name" value="UDP-N-AcMur-Glu-dNH2Pim_ligase"/>
</dbReference>
<keyword evidence="7" id="KW-0963">Cytoplasm</keyword>